<dbReference type="PANTHER" id="PTHR47151">
    <property type="entry name" value="LEU/ILE/VAL-BINDING ABC TRANSPORTER SUBUNIT"/>
    <property type="match status" value="1"/>
</dbReference>
<keyword evidence="2" id="KW-0732">Signal</keyword>
<evidence type="ECO:0000313" key="6">
    <source>
        <dbReference type="EMBL" id="GAA2371727.1"/>
    </source>
</evidence>
<organism evidence="6 7">
    <name type="scientific">Dactylosporangium salmoneum</name>
    <dbReference type="NCBI Taxonomy" id="53361"/>
    <lineage>
        <taxon>Bacteria</taxon>
        <taxon>Bacillati</taxon>
        <taxon>Actinomycetota</taxon>
        <taxon>Actinomycetes</taxon>
        <taxon>Micromonosporales</taxon>
        <taxon>Micromonosporaceae</taxon>
        <taxon>Dactylosporangium</taxon>
    </lineage>
</organism>
<evidence type="ECO:0000256" key="2">
    <source>
        <dbReference type="ARBA" id="ARBA00022729"/>
    </source>
</evidence>
<dbReference type="Proteomes" id="UP001501444">
    <property type="component" value="Unassembled WGS sequence"/>
</dbReference>
<keyword evidence="7" id="KW-1185">Reference proteome</keyword>
<evidence type="ECO:0000256" key="1">
    <source>
        <dbReference type="ARBA" id="ARBA00010062"/>
    </source>
</evidence>
<evidence type="ECO:0000259" key="5">
    <source>
        <dbReference type="Pfam" id="PF13458"/>
    </source>
</evidence>
<feature type="region of interest" description="Disordered" evidence="4">
    <location>
        <begin position="234"/>
        <end position="255"/>
    </location>
</feature>
<dbReference type="Gene3D" id="3.40.50.2300">
    <property type="match status" value="2"/>
</dbReference>
<dbReference type="Pfam" id="PF13458">
    <property type="entry name" value="Peripla_BP_6"/>
    <property type="match status" value="1"/>
</dbReference>
<dbReference type="EMBL" id="BAAARV010000072">
    <property type="protein sequence ID" value="GAA2371727.1"/>
    <property type="molecule type" value="Genomic_DNA"/>
</dbReference>
<dbReference type="PANTHER" id="PTHR47151:SF2">
    <property type="entry name" value="AMINO ACID BINDING PROTEIN"/>
    <property type="match status" value="1"/>
</dbReference>
<comment type="caution">
    <text evidence="6">The sequence shown here is derived from an EMBL/GenBank/DDBJ whole genome shotgun (WGS) entry which is preliminary data.</text>
</comment>
<feature type="compositionally biased region" description="Basic and acidic residues" evidence="4">
    <location>
        <begin position="234"/>
        <end position="248"/>
    </location>
</feature>
<sequence length="646" mass="68318">MIDPWVVGLALAVAIAGGYALWRIVTLVRFRRASGPRAGHAPAAPKAEVVTADRLVKRAEAAVARLREQTDSPRDPLLRAQIGDVDDHAAEVLGDLRRFAEQVKALERSLHEIPVERLERELEQARQQRDGAGDAGLRNELDRSVHALEQQLAVADRLDTTRRTLLARIEAAVFDLEGLGVRVTELIVMHDAAGAGDTSARLSELTGDLEGMRAGLAEARGLSDAVLDGGEPKRARAVPERQQHHEDPVPAVPSRPGRARWDIVTVAVVVVLAGTCLAEDYLPRGGAPAVSATGEPRDADECPQTLAFMGELTGDDAADGPGELNAVELAVAQDNAAHAGDCQVRLQQYDTAITGDVAKSATVIAGDPSIVAVVGPTYGGEALKALPVFQPAGLAVISPSASDSALTAKGWTVFHRTLPSDDDQADAAARYLRDTLKVRKVFVIGDDTDFGKDVSARVAAALGGAVAGHAAVAEDDADWSPVVDQVRRSGADAVYFGGHSDDTAPFVQALRAVLPKVMVMSGDRIITETFRKSAGDAGHGTYATCPCLPVNQGLDVFRSQYKARFGDTLEYYGPEAYDAARIVLAGLRAGKTTRPAMLQFVDGWDRDGLGRHIKFGPGGGLAGPALNVWAYQSGTDGYFAAKTVIG</sequence>
<evidence type="ECO:0000256" key="3">
    <source>
        <dbReference type="SAM" id="Coils"/>
    </source>
</evidence>
<dbReference type="SUPFAM" id="SSF53822">
    <property type="entry name" value="Periplasmic binding protein-like I"/>
    <property type="match status" value="1"/>
</dbReference>
<proteinExistence type="inferred from homology"/>
<dbReference type="RefSeq" id="WP_344617217.1">
    <property type="nucleotide sequence ID" value="NZ_BAAARV010000072.1"/>
</dbReference>
<accession>A0ABP5U7P0</accession>
<gene>
    <name evidence="6" type="ORF">GCM10010170_073480</name>
</gene>
<evidence type="ECO:0000313" key="7">
    <source>
        <dbReference type="Proteomes" id="UP001501444"/>
    </source>
</evidence>
<dbReference type="InterPro" id="IPR028081">
    <property type="entry name" value="Leu-bd"/>
</dbReference>
<dbReference type="InterPro" id="IPR028082">
    <property type="entry name" value="Peripla_BP_I"/>
</dbReference>
<protein>
    <recommendedName>
        <fullName evidence="5">Leucine-binding protein domain-containing protein</fullName>
    </recommendedName>
</protein>
<name>A0ABP5U7P0_9ACTN</name>
<keyword evidence="3" id="KW-0175">Coiled coil</keyword>
<evidence type="ECO:0000256" key="4">
    <source>
        <dbReference type="SAM" id="MobiDB-lite"/>
    </source>
</evidence>
<reference evidence="7" key="1">
    <citation type="journal article" date="2019" name="Int. J. Syst. Evol. Microbiol.">
        <title>The Global Catalogue of Microorganisms (GCM) 10K type strain sequencing project: providing services to taxonomists for standard genome sequencing and annotation.</title>
        <authorList>
            <consortium name="The Broad Institute Genomics Platform"/>
            <consortium name="The Broad Institute Genome Sequencing Center for Infectious Disease"/>
            <person name="Wu L."/>
            <person name="Ma J."/>
        </authorList>
    </citation>
    <scope>NUCLEOTIDE SEQUENCE [LARGE SCALE GENOMIC DNA]</scope>
    <source>
        <strain evidence="7">JCM 3272</strain>
    </source>
</reference>
<dbReference type="CDD" id="cd06342">
    <property type="entry name" value="PBP1_ABC_LIVBP-like"/>
    <property type="match status" value="1"/>
</dbReference>
<comment type="similarity">
    <text evidence="1">Belongs to the leucine-binding protein family.</text>
</comment>
<feature type="coiled-coil region" evidence="3">
    <location>
        <begin position="115"/>
        <end position="158"/>
    </location>
</feature>
<feature type="domain" description="Leucine-binding protein" evidence="5">
    <location>
        <begin position="304"/>
        <end position="616"/>
    </location>
</feature>